<gene>
    <name evidence="1" type="ORF">Tco_0702564</name>
</gene>
<keyword evidence="2" id="KW-1185">Reference proteome</keyword>
<organism evidence="1 2">
    <name type="scientific">Tanacetum coccineum</name>
    <dbReference type="NCBI Taxonomy" id="301880"/>
    <lineage>
        <taxon>Eukaryota</taxon>
        <taxon>Viridiplantae</taxon>
        <taxon>Streptophyta</taxon>
        <taxon>Embryophyta</taxon>
        <taxon>Tracheophyta</taxon>
        <taxon>Spermatophyta</taxon>
        <taxon>Magnoliopsida</taxon>
        <taxon>eudicotyledons</taxon>
        <taxon>Gunneridae</taxon>
        <taxon>Pentapetalae</taxon>
        <taxon>asterids</taxon>
        <taxon>campanulids</taxon>
        <taxon>Asterales</taxon>
        <taxon>Asteraceae</taxon>
        <taxon>Asteroideae</taxon>
        <taxon>Anthemideae</taxon>
        <taxon>Anthemidinae</taxon>
        <taxon>Tanacetum</taxon>
    </lineage>
</organism>
<proteinExistence type="predicted"/>
<evidence type="ECO:0000313" key="1">
    <source>
        <dbReference type="EMBL" id="GJS69723.1"/>
    </source>
</evidence>
<dbReference type="Proteomes" id="UP001151760">
    <property type="component" value="Unassembled WGS sequence"/>
</dbReference>
<comment type="caution">
    <text evidence="1">The sequence shown here is derived from an EMBL/GenBank/DDBJ whole genome shotgun (WGS) entry which is preliminary data.</text>
</comment>
<accession>A0ABQ4XY83</accession>
<reference evidence="1" key="2">
    <citation type="submission" date="2022-01" db="EMBL/GenBank/DDBJ databases">
        <authorList>
            <person name="Yamashiro T."/>
            <person name="Shiraishi A."/>
            <person name="Satake H."/>
            <person name="Nakayama K."/>
        </authorList>
    </citation>
    <scope>NUCLEOTIDE SEQUENCE</scope>
</reference>
<dbReference type="EMBL" id="BQNB010009882">
    <property type="protein sequence ID" value="GJS69723.1"/>
    <property type="molecule type" value="Genomic_DNA"/>
</dbReference>
<evidence type="ECO:0000313" key="2">
    <source>
        <dbReference type="Proteomes" id="UP001151760"/>
    </source>
</evidence>
<reference evidence="1" key="1">
    <citation type="journal article" date="2022" name="Int. J. Mol. Sci.">
        <title>Draft Genome of Tanacetum Coccineum: Genomic Comparison of Closely Related Tanacetum-Family Plants.</title>
        <authorList>
            <person name="Yamashiro T."/>
            <person name="Shiraishi A."/>
            <person name="Nakayama K."/>
            <person name="Satake H."/>
        </authorList>
    </citation>
    <scope>NUCLEOTIDE SEQUENCE</scope>
</reference>
<protein>
    <submittedName>
        <fullName evidence="1">Uncharacterized protein</fullName>
    </submittedName>
</protein>
<sequence length="192" mass="21209">MMSMAQHRSSTHSASNFGQPELSISHTLMNRVELDSSGETLRIIAICSSCKNTFVQLVCTSYTLSLGYAKSLTPALASCIRLHSAHILAVKAHVSQSVAYLTANLFPLAQQLSMSFDSQTRFLDMNCHCYPWWESSVLVPGVSEEDPKVVVGRFVELLQILLQECQNLLAFLALLACSGSTDILNDRLRLRV</sequence>
<name>A0ABQ4XY83_9ASTR</name>